<gene>
    <name evidence="1" type="ORF">PSTG_10708</name>
</gene>
<comment type="caution">
    <text evidence="1">The sequence shown here is derived from an EMBL/GenBank/DDBJ whole genome shotgun (WGS) entry which is preliminary data.</text>
</comment>
<reference evidence="2" key="1">
    <citation type="submission" date="2014-03" db="EMBL/GenBank/DDBJ databases">
        <title>The Genome Sequence of Puccinia striiformis f. sp. tritici PST-78.</title>
        <authorList>
            <consortium name="The Broad Institute Genome Sequencing Platform"/>
            <person name="Cuomo C."/>
            <person name="Hulbert S."/>
            <person name="Chen X."/>
            <person name="Walker B."/>
            <person name="Young S.K."/>
            <person name="Zeng Q."/>
            <person name="Gargeya S."/>
            <person name="Fitzgerald M."/>
            <person name="Haas B."/>
            <person name="Abouelleil A."/>
            <person name="Alvarado L."/>
            <person name="Arachchi H.M."/>
            <person name="Berlin A.M."/>
            <person name="Chapman S.B."/>
            <person name="Goldberg J."/>
            <person name="Griggs A."/>
            <person name="Gujja S."/>
            <person name="Hansen M."/>
            <person name="Howarth C."/>
            <person name="Imamovic A."/>
            <person name="Larimer J."/>
            <person name="McCowan C."/>
            <person name="Montmayeur A."/>
            <person name="Murphy C."/>
            <person name="Neiman D."/>
            <person name="Pearson M."/>
            <person name="Priest M."/>
            <person name="Roberts A."/>
            <person name="Saif S."/>
            <person name="Shea T."/>
            <person name="Sisk P."/>
            <person name="Sykes S."/>
            <person name="Wortman J."/>
            <person name="Nusbaum C."/>
            <person name="Birren B."/>
        </authorList>
    </citation>
    <scope>NUCLEOTIDE SEQUENCE [LARGE SCALE GENOMIC DNA]</scope>
    <source>
        <strain evidence="2">race PST-78</strain>
    </source>
</reference>
<keyword evidence="2" id="KW-1185">Reference proteome</keyword>
<dbReference type="EMBL" id="AJIL01000088">
    <property type="protein sequence ID" value="KNE96017.1"/>
    <property type="molecule type" value="Genomic_DNA"/>
</dbReference>
<dbReference type="CDD" id="cd22744">
    <property type="entry name" value="OTU"/>
    <property type="match status" value="1"/>
</dbReference>
<dbReference type="Proteomes" id="UP000054564">
    <property type="component" value="Unassembled WGS sequence"/>
</dbReference>
<evidence type="ECO:0008006" key="3">
    <source>
        <dbReference type="Google" id="ProtNLM"/>
    </source>
</evidence>
<evidence type="ECO:0000313" key="2">
    <source>
        <dbReference type="Proteomes" id="UP000054564"/>
    </source>
</evidence>
<sequence>MIQEETEETNEPKKEDEHIESPYHLEILGIFKKYVWDLFNPEGNGNCGYRCLAKALGYADDAYLRLLGGEAAMNTIVAGILVAKVTEPIPPEKWLNKMDHSQMIANTYSRPVVFLSIKSCSSFFPTRFGPNNSSSVWDPVYLLHVSGNHWVLADVQEVNGIKPIPPVVGSSRVAPQSTKEWKLKFKQHLTLYSQEVKRFKA</sequence>
<name>A0A0L0V9R0_9BASI</name>
<proteinExistence type="predicted"/>
<organism evidence="1 2">
    <name type="scientific">Puccinia striiformis f. sp. tritici PST-78</name>
    <dbReference type="NCBI Taxonomy" id="1165861"/>
    <lineage>
        <taxon>Eukaryota</taxon>
        <taxon>Fungi</taxon>
        <taxon>Dikarya</taxon>
        <taxon>Basidiomycota</taxon>
        <taxon>Pucciniomycotina</taxon>
        <taxon>Pucciniomycetes</taxon>
        <taxon>Pucciniales</taxon>
        <taxon>Pucciniaceae</taxon>
        <taxon>Puccinia</taxon>
    </lineage>
</organism>
<protein>
    <recommendedName>
        <fullName evidence="3">OTU domain-containing protein</fullName>
    </recommendedName>
</protein>
<evidence type="ECO:0000313" key="1">
    <source>
        <dbReference type="EMBL" id="KNE96017.1"/>
    </source>
</evidence>
<accession>A0A0L0V9R0</accession>
<dbReference type="AlphaFoldDB" id="A0A0L0V9R0"/>